<sequence>MSELFEKDYPELKREGKFTSPPSGLPMYELKMLQEYIHNANLQNLGTTLPNSKKQMVLLKFFKSKKNQLVEIHSKNGEEVIHTMGKVAAIGRNFVMLKTLFVRYWIPYTVIISAKSPFGIPDVSGSHQHVAYDQELRNKLLTNFGAVVAEKEVLRQQFYEELLETNLKSWKGTKVTIYTEKFLSGKIKKVNKGKVILSDGKEILLTKINYIKQSRFSSFWQRVISKMLNKSN</sequence>
<name>A0A285U6M0_9BACL</name>
<dbReference type="RefSeq" id="WP_097148867.1">
    <property type="nucleotide sequence ID" value="NZ_OBQC01000003.1"/>
</dbReference>
<accession>A0A285U6M0</accession>
<dbReference type="EMBL" id="OBQC01000003">
    <property type="protein sequence ID" value="SOC37482.1"/>
    <property type="molecule type" value="Genomic_DNA"/>
</dbReference>
<evidence type="ECO:0000313" key="1">
    <source>
        <dbReference type="EMBL" id="SOC37482.1"/>
    </source>
</evidence>
<keyword evidence="2" id="KW-1185">Reference proteome</keyword>
<evidence type="ECO:0000313" key="2">
    <source>
        <dbReference type="Proteomes" id="UP000219252"/>
    </source>
</evidence>
<reference evidence="2" key="1">
    <citation type="submission" date="2017-08" db="EMBL/GenBank/DDBJ databases">
        <authorList>
            <person name="Varghese N."/>
            <person name="Submissions S."/>
        </authorList>
    </citation>
    <scope>NUCLEOTIDE SEQUENCE [LARGE SCALE GENOMIC DNA]</scope>
    <source>
        <strain evidence="2">JC23</strain>
    </source>
</reference>
<protein>
    <submittedName>
        <fullName evidence="1">Uncharacterized protein</fullName>
    </submittedName>
</protein>
<dbReference type="AlphaFoldDB" id="A0A285U6M0"/>
<dbReference type="OrthoDB" id="2732603at2"/>
<gene>
    <name evidence="1" type="ORF">SAMN05877842_103236</name>
</gene>
<organism evidence="1 2">
    <name type="scientific">Ureibacillus acetophenoni</name>
    <dbReference type="NCBI Taxonomy" id="614649"/>
    <lineage>
        <taxon>Bacteria</taxon>
        <taxon>Bacillati</taxon>
        <taxon>Bacillota</taxon>
        <taxon>Bacilli</taxon>
        <taxon>Bacillales</taxon>
        <taxon>Caryophanaceae</taxon>
        <taxon>Ureibacillus</taxon>
    </lineage>
</organism>
<dbReference type="Proteomes" id="UP000219252">
    <property type="component" value="Unassembled WGS sequence"/>
</dbReference>
<proteinExistence type="predicted"/>